<organism evidence="1 2">
    <name type="scientific">Trichinella zimbabwensis</name>
    <dbReference type="NCBI Taxonomy" id="268475"/>
    <lineage>
        <taxon>Eukaryota</taxon>
        <taxon>Metazoa</taxon>
        <taxon>Ecdysozoa</taxon>
        <taxon>Nematoda</taxon>
        <taxon>Enoplea</taxon>
        <taxon>Dorylaimia</taxon>
        <taxon>Trichinellida</taxon>
        <taxon>Trichinellidae</taxon>
        <taxon>Trichinella</taxon>
    </lineage>
</organism>
<sequence length="79" mass="8779">MSLMGKMRSSSTRISNQLTAAIVSLRDQLAACQLAESSTRRLTRQAVEVRDDVTVVILTRNSIRYRSSASRYFCSFCGG</sequence>
<proteinExistence type="predicted"/>
<dbReference type="AlphaFoldDB" id="A0A0V1GWZ7"/>
<name>A0A0V1GWZ7_9BILA</name>
<protein>
    <submittedName>
        <fullName evidence="1">Uncharacterized protein</fullName>
    </submittedName>
</protein>
<gene>
    <name evidence="1" type="ORF">T11_6904</name>
</gene>
<keyword evidence="2" id="KW-1185">Reference proteome</keyword>
<reference evidence="1 2" key="1">
    <citation type="submission" date="2015-01" db="EMBL/GenBank/DDBJ databases">
        <title>Evolution of Trichinella species and genotypes.</title>
        <authorList>
            <person name="Korhonen P.K."/>
            <person name="Edoardo P."/>
            <person name="Giuseppe L.R."/>
            <person name="Gasser R.B."/>
        </authorList>
    </citation>
    <scope>NUCLEOTIDE SEQUENCE [LARGE SCALE GENOMIC DNA]</scope>
    <source>
        <strain evidence="1">ISS1029</strain>
    </source>
</reference>
<comment type="caution">
    <text evidence="1">The sequence shown here is derived from an EMBL/GenBank/DDBJ whole genome shotgun (WGS) entry which is preliminary data.</text>
</comment>
<evidence type="ECO:0000313" key="1">
    <source>
        <dbReference type="EMBL" id="KRZ02260.1"/>
    </source>
</evidence>
<dbReference type="EMBL" id="JYDP01000236">
    <property type="protein sequence ID" value="KRZ02260.1"/>
    <property type="molecule type" value="Genomic_DNA"/>
</dbReference>
<evidence type="ECO:0000313" key="2">
    <source>
        <dbReference type="Proteomes" id="UP000055024"/>
    </source>
</evidence>
<dbReference type="Proteomes" id="UP000055024">
    <property type="component" value="Unassembled WGS sequence"/>
</dbReference>
<accession>A0A0V1GWZ7</accession>